<evidence type="ECO:0000256" key="4">
    <source>
        <dbReference type="ARBA" id="ARBA00023004"/>
    </source>
</evidence>
<evidence type="ECO:0000256" key="5">
    <source>
        <dbReference type="ARBA" id="ARBA00023014"/>
    </source>
</evidence>
<keyword evidence="2" id="KW-0479">Metal-binding</keyword>
<dbReference type="PANTHER" id="PTHR43498">
    <property type="entry name" value="FERREDOXIN:COB-COM HETERODISULFIDE REDUCTASE SUBUNIT A"/>
    <property type="match status" value="1"/>
</dbReference>
<organism evidence="7 8">
    <name type="scientific">Georgenia deserti</name>
    <dbReference type="NCBI Taxonomy" id="2093781"/>
    <lineage>
        <taxon>Bacteria</taxon>
        <taxon>Bacillati</taxon>
        <taxon>Actinomycetota</taxon>
        <taxon>Actinomycetes</taxon>
        <taxon>Micrococcales</taxon>
        <taxon>Bogoriellaceae</taxon>
        <taxon>Georgenia</taxon>
    </lineage>
</organism>
<evidence type="ECO:0000313" key="8">
    <source>
        <dbReference type="Proteomes" id="UP001597277"/>
    </source>
</evidence>
<dbReference type="InterPro" id="IPR036188">
    <property type="entry name" value="FAD/NAD-bd_sf"/>
</dbReference>
<proteinExistence type="predicted"/>
<feature type="region of interest" description="Disordered" evidence="6">
    <location>
        <begin position="1"/>
        <end position="54"/>
    </location>
</feature>
<dbReference type="Gene3D" id="3.50.50.60">
    <property type="entry name" value="FAD/NAD(P)-binding domain"/>
    <property type="match status" value="1"/>
</dbReference>
<dbReference type="InterPro" id="IPR039650">
    <property type="entry name" value="HdrA-like"/>
</dbReference>
<evidence type="ECO:0000256" key="2">
    <source>
        <dbReference type="ARBA" id="ARBA00022723"/>
    </source>
</evidence>
<accession>A0ABW4L9P6</accession>
<keyword evidence="5" id="KW-0411">Iron-sulfur</keyword>
<sequence>MNAAPPHEPAPESYFGSAGSDLFTAGKDRDQRRSPAPSRSAVATITEPARETPVHEETDVLVVGGGPAGTAAAIAARRLGQRVTLVERYGDLGGLSAGGLVIWIDRMTDWEGVPVIAGVGVELLDRLPDGALAGPGPDLWGSKDPDQVAYWRERLSAFRETVCRSPMIDPEWLKIVSHETAVDAGVRVLLHSWVVDTITEPGTSADGVIAVDDGPGVVRGVIFESKQGRRAILARVVVDTTGDLDVVARAGGAFVTDARSDGAGGNVQQCVNTAFTWSGVDMRRWLDFKRRDPEGHRDLMARGRDQLGFVDTPHVGWRDDVVVFMGPRLAGYSGLDVEDLSVVELESRRRMVAHLDFFRRYAPGFEQAWIMLAAPQIGVRMTRRLAGLHPLATEEWRAGMRHPDEVGVSPSPSQKYATISVPYGALVPTQLDGVLVGGRHVASDAPTQAFMREIPQCWMTGQAAGTAAALAAATGVEPRDVDVTDLRAELGRQGVYLHEVP</sequence>
<evidence type="ECO:0000256" key="3">
    <source>
        <dbReference type="ARBA" id="ARBA00023002"/>
    </source>
</evidence>
<keyword evidence="8" id="KW-1185">Reference proteome</keyword>
<dbReference type="Pfam" id="PF12831">
    <property type="entry name" value="FAD_oxidored"/>
    <property type="match status" value="1"/>
</dbReference>
<evidence type="ECO:0000256" key="1">
    <source>
        <dbReference type="ARBA" id="ARBA00022485"/>
    </source>
</evidence>
<dbReference type="PANTHER" id="PTHR43498:SF1">
    <property type="entry name" value="COB--COM HETERODISULFIDE REDUCTASE IRON-SULFUR SUBUNIT A"/>
    <property type="match status" value="1"/>
</dbReference>
<dbReference type="Proteomes" id="UP001597277">
    <property type="component" value="Unassembled WGS sequence"/>
</dbReference>
<comment type="caution">
    <text evidence="7">The sequence shown here is derived from an EMBL/GenBank/DDBJ whole genome shotgun (WGS) entry which is preliminary data.</text>
</comment>
<gene>
    <name evidence="7" type="ORF">ACFSE6_17375</name>
</gene>
<dbReference type="PRINTS" id="PR00469">
    <property type="entry name" value="PNDRDTASEII"/>
</dbReference>
<dbReference type="EMBL" id="JBHUEE010000011">
    <property type="protein sequence ID" value="MFD1719619.1"/>
    <property type="molecule type" value="Genomic_DNA"/>
</dbReference>
<keyword evidence="1" id="KW-0004">4Fe-4S</keyword>
<dbReference type="RefSeq" id="WP_388010278.1">
    <property type="nucleotide sequence ID" value="NZ_JBHUEE010000011.1"/>
</dbReference>
<reference evidence="8" key="1">
    <citation type="journal article" date="2019" name="Int. J. Syst. Evol. Microbiol.">
        <title>The Global Catalogue of Microorganisms (GCM) 10K type strain sequencing project: providing services to taxonomists for standard genome sequencing and annotation.</title>
        <authorList>
            <consortium name="The Broad Institute Genomics Platform"/>
            <consortium name="The Broad Institute Genome Sequencing Center for Infectious Disease"/>
            <person name="Wu L."/>
            <person name="Ma J."/>
        </authorList>
    </citation>
    <scope>NUCLEOTIDE SEQUENCE [LARGE SCALE GENOMIC DNA]</scope>
    <source>
        <strain evidence="8">JCM 17130</strain>
    </source>
</reference>
<keyword evidence="4" id="KW-0408">Iron</keyword>
<evidence type="ECO:0000313" key="7">
    <source>
        <dbReference type="EMBL" id="MFD1719619.1"/>
    </source>
</evidence>
<evidence type="ECO:0000256" key="6">
    <source>
        <dbReference type="SAM" id="MobiDB-lite"/>
    </source>
</evidence>
<protein>
    <submittedName>
        <fullName evidence="7">FAD-dependent oxidoreductase</fullName>
    </submittedName>
</protein>
<dbReference type="SUPFAM" id="SSF51905">
    <property type="entry name" value="FAD/NAD(P)-binding domain"/>
    <property type="match status" value="1"/>
</dbReference>
<keyword evidence="3" id="KW-0560">Oxidoreductase</keyword>
<name>A0ABW4L9P6_9MICO</name>